<reference evidence="1" key="1">
    <citation type="journal article" date="2019" name="Nat. Med.">
        <title>A library of human gut bacterial isolates paired with longitudinal multiomics data enables mechanistic microbiome research.</title>
        <authorList>
            <person name="Poyet M."/>
            <person name="Groussin M."/>
            <person name="Gibbons S.M."/>
            <person name="Avila-Pacheco J."/>
            <person name="Jiang X."/>
            <person name="Kearney S.M."/>
            <person name="Perrotta A.R."/>
            <person name="Berdy B."/>
            <person name="Zhao S."/>
            <person name="Lieberman T.D."/>
            <person name="Swanson P.K."/>
            <person name="Smith M."/>
            <person name="Roesemann S."/>
            <person name="Alexander J.E."/>
            <person name="Rich S.A."/>
            <person name="Livny J."/>
            <person name="Vlamakis H."/>
            <person name="Clish C."/>
            <person name="Bullock K."/>
            <person name="Deik A."/>
            <person name="Scott J."/>
            <person name="Pierce K.A."/>
            <person name="Xavier R.J."/>
            <person name="Alm E.J."/>
        </authorList>
    </citation>
    <scope>NUCLEOTIDE SEQUENCE</scope>
    <source>
        <strain evidence="1">BIOML-A179</strain>
    </source>
</reference>
<gene>
    <name evidence="1" type="ORF">GMA64_10970</name>
</gene>
<dbReference type="AlphaFoldDB" id="A0A6G2CD84"/>
<accession>A0A6G2CD84</accession>
<dbReference type="EMBL" id="WMQV01000029">
    <property type="protein sequence ID" value="MTL95051.1"/>
    <property type="molecule type" value="Genomic_DNA"/>
</dbReference>
<name>A0A6G2CD84_9FIRM</name>
<proteinExistence type="predicted"/>
<sequence>MAVIDIKCGCGHGFKMDFNKEDEILFCEACGSLVINDLASEIEEKIDRVNEIKAEIAKLEAEKKKLDLDIRIGLEGAPIGIGKKYQVKYSSYVTKRFDNKKFKEEHEELYNKYTYESPGDRITIKEV</sequence>
<comment type="caution">
    <text evidence="1">The sequence shown here is derived from an EMBL/GenBank/DDBJ whole genome shotgun (WGS) entry which is preliminary data.</text>
</comment>
<organism evidence="1">
    <name type="scientific">Turicibacter sanguinis</name>
    <dbReference type="NCBI Taxonomy" id="154288"/>
    <lineage>
        <taxon>Bacteria</taxon>
        <taxon>Bacillati</taxon>
        <taxon>Bacillota</taxon>
        <taxon>Erysipelotrichia</taxon>
        <taxon>Erysipelotrichales</taxon>
        <taxon>Turicibacteraceae</taxon>
        <taxon>Turicibacter</taxon>
    </lineage>
</organism>
<protein>
    <submittedName>
        <fullName evidence="1">Uncharacterized protein</fullName>
    </submittedName>
</protein>
<dbReference type="RefSeq" id="WP_129821651.1">
    <property type="nucleotide sequence ID" value="NZ_RCYV01000017.1"/>
</dbReference>
<evidence type="ECO:0000313" key="1">
    <source>
        <dbReference type="EMBL" id="MTL95051.1"/>
    </source>
</evidence>